<feature type="compositionally biased region" description="Basic and acidic residues" evidence="1">
    <location>
        <begin position="460"/>
        <end position="480"/>
    </location>
</feature>
<dbReference type="SUPFAM" id="SSF52266">
    <property type="entry name" value="SGNH hydrolase"/>
    <property type="match status" value="1"/>
</dbReference>
<feature type="compositionally biased region" description="Basic and acidic residues" evidence="1">
    <location>
        <begin position="216"/>
        <end position="265"/>
    </location>
</feature>
<feature type="compositionally biased region" description="Basic and acidic residues" evidence="1">
    <location>
        <begin position="1029"/>
        <end position="1043"/>
    </location>
</feature>
<feature type="compositionally biased region" description="Low complexity" evidence="1">
    <location>
        <begin position="368"/>
        <end position="378"/>
    </location>
</feature>
<sequence>MDIDAEEFIILDEMIETDMVEESESNPPTSWEANGSQSPEAGGGEDKREEGNSGKSPTRCEKETVTERDRSSEVNVSMTGTEGIPGCGENQSPSEGHGSESPKESEALCRSKEKEDSKEGIKESSALQDGISDQLSVSANKEEEDSEVLHTSGLPDSKPDDADEKSATEESQDVALSCQTKGTATLFQPTSNNKSEEKDALQECVVGESTLERVEAKGAGECAQEKNQSKEQNKNHDRKDEKESKDGQEKKDSNQKPKEQTERPENNANESLSQVVRAKCKSSGNAKDSLDAKAPQQTPQAVTNRGKVQGSGKPQSVQQKGGEEWNKNLKNKGKAVGKKQGTGNWTKLMSHKNSKEENKGAAKSNNNSTSSGKATEAATAKKEAATSKDIASKKKQAQANREESKNKPTKGSNIKTSTAKTTTTANNNSKNINSKNINSKNINSKNISSKNINNKNTSKSNKEKKVPASKREREEVEDPKSRKRPRKENIAERGIEDEEFQKFLETSKEAMASSRRFSRVIIVGDSRIELLDKLWVLEDKHMKVDIVSRPFLCLNELQKLIEDLISLAPQQETLILCSLGIYEIIDFEDYKPCKEAGGHEAVKNITMKIKLYEVDEVCKAHNNLLKQMKLVKKALESSSGNVRVTFTSILPVSLGSFREVQVKAHKSNGQHELDSEYMANSEVQSMDICQFLFSFNRLILNGVNVDYTKQKIEWNLLKSQIFPNPTTIEKHLGDGLNPSVEAVKALMVPHLRDIILKHSQARYHKIVLLQDWRINDLEKWTSDFTYLNFKVMAKEEGSIKLSCPESLPELPVFKQSLIVISFGLYDLVKLTGNPEAKVEFLFKGRSTEEVSKEMLDNMRNFKDQLKKHYEGCDVVFATICHVDLLSYLEENSEPSKEGKSQESISGSSEELSKLRDVINEVNKAIRVESQAKKLPLWDFCNIVCGSSEDEVSKPPKRIPKSILYDGVHLTRNSVLRIMEACLAYSTVLSIQNIDSQKAKKAGVPPTRSQSPLFQKGDKRSGFHRQVSPESKRETRREDEDRSFRFRSNNSSGRRPFTEDKSMSPFHEHVGVRAAARQFRRSVMGILEMKDSYRSRGSRDRSPSPIGDPSRYRPRSGHTHSYAHTRFGERDRRSPEISSSFSRRPASPRRDGWRPSFSQFPLNRDRSRGGRRRSTTPPEQWAQRSEERSHSPHRRRRSPVADQRDTRTHKSHWNHRSREGFSPEARNYPANRSSKSSHYPADERQNSRSSRSPFTSKSSGRSQRPHPPNAP</sequence>
<feature type="compositionally biased region" description="Basic and acidic residues" evidence="1">
    <location>
        <begin position="97"/>
        <end position="122"/>
    </location>
</feature>
<feature type="compositionally biased region" description="Basic residues" evidence="1">
    <location>
        <begin position="1111"/>
        <end position="1122"/>
    </location>
</feature>
<feature type="compositionally biased region" description="Basic and acidic residues" evidence="1">
    <location>
        <begin position="157"/>
        <end position="168"/>
    </location>
</feature>
<dbReference type="InterPro" id="IPR036514">
    <property type="entry name" value="SGNH_hydro_sf"/>
</dbReference>
<evidence type="ECO:0000256" key="1">
    <source>
        <dbReference type="SAM" id="MobiDB-lite"/>
    </source>
</evidence>
<feature type="compositionally biased region" description="Acidic residues" evidence="1">
    <location>
        <begin position="1"/>
        <end position="24"/>
    </location>
</feature>
<feature type="compositionally biased region" description="Low complexity" evidence="1">
    <location>
        <begin position="1246"/>
        <end position="1261"/>
    </location>
</feature>
<feature type="compositionally biased region" description="Basic and acidic residues" evidence="1">
    <location>
        <begin position="1089"/>
        <end position="1101"/>
    </location>
</feature>
<feature type="compositionally biased region" description="Polar residues" evidence="1">
    <location>
        <begin position="177"/>
        <end position="193"/>
    </location>
</feature>
<organism evidence="2 3">
    <name type="scientific">Penaeus vannamei</name>
    <name type="common">Whiteleg shrimp</name>
    <name type="synonym">Litopenaeus vannamei</name>
    <dbReference type="NCBI Taxonomy" id="6689"/>
    <lineage>
        <taxon>Eukaryota</taxon>
        <taxon>Metazoa</taxon>
        <taxon>Ecdysozoa</taxon>
        <taxon>Arthropoda</taxon>
        <taxon>Crustacea</taxon>
        <taxon>Multicrustacea</taxon>
        <taxon>Malacostraca</taxon>
        <taxon>Eumalacostraca</taxon>
        <taxon>Eucarida</taxon>
        <taxon>Decapoda</taxon>
        <taxon>Dendrobranchiata</taxon>
        <taxon>Penaeoidea</taxon>
        <taxon>Penaeidae</taxon>
        <taxon>Penaeus</taxon>
    </lineage>
</organism>
<comment type="caution">
    <text evidence="2">The sequence shown here is derived from an EMBL/GenBank/DDBJ whole genome shotgun (WGS) entry which is preliminary data.</text>
</comment>
<feature type="compositionally biased region" description="Basic and acidic residues" evidence="1">
    <location>
        <begin position="1125"/>
        <end position="1134"/>
    </location>
</feature>
<proteinExistence type="predicted"/>
<dbReference type="Gene3D" id="3.40.50.1110">
    <property type="entry name" value="SGNH hydrolase"/>
    <property type="match status" value="1"/>
</dbReference>
<feature type="compositionally biased region" description="Basic and acidic residues" evidence="1">
    <location>
        <begin position="379"/>
        <end position="392"/>
    </location>
</feature>
<feature type="compositionally biased region" description="Low complexity" evidence="1">
    <location>
        <begin position="1045"/>
        <end position="1054"/>
    </location>
</feature>
<feature type="compositionally biased region" description="Polar residues" evidence="1">
    <location>
        <begin position="25"/>
        <end position="39"/>
    </location>
</feature>
<dbReference type="OrthoDB" id="6363796at2759"/>
<gene>
    <name evidence="2" type="ORF">C7M84_011909</name>
</gene>
<reference evidence="2 3" key="2">
    <citation type="submission" date="2019-01" db="EMBL/GenBank/DDBJ databases">
        <title>The decoding of complex shrimp genome reveals the adaptation for benthos swimmer, frequently molting mechanism and breeding impact on genome.</title>
        <authorList>
            <person name="Sun Y."/>
            <person name="Gao Y."/>
            <person name="Yu Y."/>
        </authorList>
    </citation>
    <scope>NUCLEOTIDE SEQUENCE [LARGE SCALE GENOMIC DNA]</scope>
    <source>
        <tissue evidence="2">Muscle</tissue>
    </source>
</reference>
<feature type="region of interest" description="Disordered" evidence="1">
    <location>
        <begin position="1089"/>
        <end position="1270"/>
    </location>
</feature>
<accession>A0A423T0G3</accession>
<keyword evidence="3" id="KW-1185">Reference proteome</keyword>
<feature type="region of interest" description="Disordered" evidence="1">
    <location>
        <begin position="996"/>
        <end position="1063"/>
    </location>
</feature>
<dbReference type="Proteomes" id="UP000283509">
    <property type="component" value="Unassembled WGS sequence"/>
</dbReference>
<feature type="region of interest" description="Disordered" evidence="1">
    <location>
        <begin position="1"/>
        <end position="201"/>
    </location>
</feature>
<name>A0A423T0G3_PENVA</name>
<dbReference type="EMBL" id="QCYY01002509">
    <property type="protein sequence ID" value="ROT69863.1"/>
    <property type="molecule type" value="Genomic_DNA"/>
</dbReference>
<evidence type="ECO:0000313" key="2">
    <source>
        <dbReference type="EMBL" id="ROT69863.1"/>
    </source>
</evidence>
<feature type="compositionally biased region" description="Low complexity" evidence="1">
    <location>
        <begin position="412"/>
        <end position="459"/>
    </location>
</feature>
<evidence type="ECO:0000313" key="3">
    <source>
        <dbReference type="Proteomes" id="UP000283509"/>
    </source>
</evidence>
<feature type="compositionally biased region" description="Polar residues" evidence="1">
    <location>
        <begin position="125"/>
        <end position="139"/>
    </location>
</feature>
<feature type="compositionally biased region" description="Basic and acidic residues" evidence="1">
    <location>
        <begin position="44"/>
        <end position="72"/>
    </location>
</feature>
<protein>
    <submittedName>
        <fullName evidence="2">Uncharacterized protein</fullName>
    </submittedName>
</protein>
<dbReference type="AlphaFoldDB" id="A0A423T0G3"/>
<feature type="region of interest" description="Disordered" evidence="1">
    <location>
        <begin position="216"/>
        <end position="492"/>
    </location>
</feature>
<reference evidence="2 3" key="1">
    <citation type="submission" date="2018-04" db="EMBL/GenBank/DDBJ databases">
        <authorList>
            <person name="Zhang X."/>
            <person name="Yuan J."/>
            <person name="Li F."/>
            <person name="Xiang J."/>
        </authorList>
    </citation>
    <scope>NUCLEOTIDE SEQUENCE [LARGE SCALE GENOMIC DNA]</scope>
    <source>
        <tissue evidence="2">Muscle</tissue>
    </source>
</reference>